<organism evidence="1 2">
    <name type="scientific">Flavobacterium columnare</name>
    <dbReference type="NCBI Taxonomy" id="996"/>
    <lineage>
        <taxon>Bacteria</taxon>
        <taxon>Pseudomonadati</taxon>
        <taxon>Bacteroidota</taxon>
        <taxon>Flavobacteriia</taxon>
        <taxon>Flavobacteriales</taxon>
        <taxon>Flavobacteriaceae</taxon>
        <taxon>Flavobacterium</taxon>
    </lineage>
</organism>
<dbReference type="AlphaFoldDB" id="A0A246G9V1"/>
<proteinExistence type="predicted"/>
<accession>A0A246G9V1</accession>
<protein>
    <submittedName>
        <fullName evidence="1">Uncharacterized protein</fullName>
    </submittedName>
</protein>
<reference evidence="1 2" key="1">
    <citation type="journal article" date="2017" name="Infect. Genet. Evol.">
        <title>Comparative genome analysis of fish pathogen Flavobacterium columnare reveals extensive sequence diversity within the species.</title>
        <authorList>
            <person name="Kayansamruaj P."/>
            <person name="Dong H.T."/>
            <person name="Hirono I."/>
            <person name="Kondo H."/>
            <person name="Senapin S."/>
            <person name="Rodkhum C."/>
        </authorList>
    </citation>
    <scope>NUCLEOTIDE SEQUENCE [LARGE SCALE GENOMIC DNA]</scope>
    <source>
        <strain evidence="1 2">1214</strain>
    </source>
</reference>
<sequence>MKISIKIRPDALGIITATLLPIYNTKPKKIIEKATLSIAIDIVNKLESKCVSVKSKMNLFDSNKKVTITLKYHEAHLLELLLLQEIRGVTDVYIKQQIQKTIDELNQKLA</sequence>
<comment type="caution">
    <text evidence="1">The sequence shown here is derived from an EMBL/GenBank/DDBJ whole genome shotgun (WGS) entry which is preliminary data.</text>
</comment>
<evidence type="ECO:0000313" key="1">
    <source>
        <dbReference type="EMBL" id="OWP76553.1"/>
    </source>
</evidence>
<dbReference type="Proteomes" id="UP000198034">
    <property type="component" value="Unassembled WGS sequence"/>
</dbReference>
<evidence type="ECO:0000313" key="2">
    <source>
        <dbReference type="Proteomes" id="UP000198034"/>
    </source>
</evidence>
<gene>
    <name evidence="1" type="ORF">BWK62_09455</name>
</gene>
<dbReference type="EMBL" id="MTCY01000025">
    <property type="protein sequence ID" value="OWP76553.1"/>
    <property type="molecule type" value="Genomic_DNA"/>
</dbReference>
<name>A0A246G9V1_9FLAO</name>